<accession>A0A502DX82</accession>
<dbReference type="PANTHER" id="PTHR46211">
    <property type="entry name" value="GLYCEROPHOSPHORYL DIESTER PHOSPHODIESTERASE"/>
    <property type="match status" value="1"/>
</dbReference>
<dbReference type="CDD" id="cd08567">
    <property type="entry name" value="GDPD_SpGDE_like"/>
    <property type="match status" value="1"/>
</dbReference>
<dbReference type="EMBL" id="RCZI01000001">
    <property type="protein sequence ID" value="TPG29993.1"/>
    <property type="molecule type" value="Genomic_DNA"/>
</dbReference>
<dbReference type="Proteomes" id="UP000319212">
    <property type="component" value="Unassembled WGS sequence"/>
</dbReference>
<dbReference type="OrthoDB" id="9795622at2"/>
<dbReference type="InterPro" id="IPR030395">
    <property type="entry name" value="GP_PDE_dom"/>
</dbReference>
<dbReference type="Pfam" id="PF03009">
    <property type="entry name" value="GDPD"/>
    <property type="match status" value="1"/>
</dbReference>
<name>A0A502DX82_9BURK</name>
<dbReference type="RefSeq" id="WP_140837867.1">
    <property type="nucleotide sequence ID" value="NZ_RCZI01000001.1"/>
</dbReference>
<feature type="signal peptide" evidence="1">
    <location>
        <begin position="1"/>
        <end position="22"/>
    </location>
</feature>
<dbReference type="PROSITE" id="PS51704">
    <property type="entry name" value="GP_PDE"/>
    <property type="match status" value="1"/>
</dbReference>
<organism evidence="3 4">
    <name type="scientific">Variovorax guangxiensis</name>
    <dbReference type="NCBI Taxonomy" id="1775474"/>
    <lineage>
        <taxon>Bacteria</taxon>
        <taxon>Pseudomonadati</taxon>
        <taxon>Pseudomonadota</taxon>
        <taxon>Betaproteobacteria</taxon>
        <taxon>Burkholderiales</taxon>
        <taxon>Comamonadaceae</taxon>
        <taxon>Variovorax</taxon>
    </lineage>
</organism>
<dbReference type="PROSITE" id="PS50007">
    <property type="entry name" value="PIPLC_X_DOMAIN"/>
    <property type="match status" value="1"/>
</dbReference>
<evidence type="ECO:0000259" key="2">
    <source>
        <dbReference type="PROSITE" id="PS51704"/>
    </source>
</evidence>
<feature type="chain" id="PRO_5021221653" evidence="1">
    <location>
        <begin position="23"/>
        <end position="324"/>
    </location>
</feature>
<dbReference type="InterPro" id="IPR017946">
    <property type="entry name" value="PLC-like_Pdiesterase_TIM-brl"/>
</dbReference>
<proteinExistence type="predicted"/>
<comment type="caution">
    <text evidence="3">The sequence shown here is derived from an EMBL/GenBank/DDBJ whole genome shotgun (WGS) entry which is preliminary data.</text>
</comment>
<dbReference type="AlphaFoldDB" id="A0A502DX82"/>
<gene>
    <name evidence="3" type="ORF">EAH82_00335</name>
</gene>
<dbReference type="GO" id="GO:0006629">
    <property type="term" value="P:lipid metabolic process"/>
    <property type="evidence" value="ECO:0007669"/>
    <property type="project" value="InterPro"/>
</dbReference>
<dbReference type="SUPFAM" id="SSF51695">
    <property type="entry name" value="PLC-like phosphodiesterases"/>
    <property type="match status" value="1"/>
</dbReference>
<keyword evidence="1" id="KW-0732">Signal</keyword>
<evidence type="ECO:0000256" key="1">
    <source>
        <dbReference type="SAM" id="SignalP"/>
    </source>
</evidence>
<evidence type="ECO:0000313" key="3">
    <source>
        <dbReference type="EMBL" id="TPG29993.1"/>
    </source>
</evidence>
<sequence length="324" mass="34535">MTNKRAVLVAALMTLALTAAHAFDIQAHRGGRGLWPENTLQAFDQAITLGVTTLELDIALTADDVAVVSHDMALNPDHTRDATGAWLQAPGPLIRSLTLAQLQAYDVGRLQPGSKYAEQFATQVPTDGERIPTLAAVFALVKERRAHAVRFNIETKLDPTRPGDSASPETMVRVLLAEIAKAGMADRVTVQSFDWRSLALVGQQAPAMPRAYLTTARTLKDSRWTAGLKAADFGSTPQLVKAAAGVTPAPVVWSPAGNTVTAAAVKEAQALGFQVIPWTLNTRAEMANLIGLGVDGLISDFPDLLRAEVRMRGLPMPLPAGPVN</sequence>
<protein>
    <submittedName>
        <fullName evidence="3">Glycerophosphodiester phosphodiesterase</fullName>
    </submittedName>
</protein>
<evidence type="ECO:0000313" key="4">
    <source>
        <dbReference type="Proteomes" id="UP000319212"/>
    </source>
</evidence>
<dbReference type="GO" id="GO:0008081">
    <property type="term" value="F:phosphoric diester hydrolase activity"/>
    <property type="evidence" value="ECO:0007669"/>
    <property type="project" value="InterPro"/>
</dbReference>
<dbReference type="Gene3D" id="3.20.20.190">
    <property type="entry name" value="Phosphatidylinositol (PI) phosphodiesterase"/>
    <property type="match status" value="1"/>
</dbReference>
<reference evidence="3 4" key="1">
    <citation type="journal article" date="2019" name="Environ. Microbiol.">
        <title>Species interactions and distinct microbial communities in high Arctic permafrost affected cryosols are associated with the CH4 and CO2 gas fluxes.</title>
        <authorList>
            <person name="Altshuler I."/>
            <person name="Hamel J."/>
            <person name="Turney S."/>
            <person name="Magnuson E."/>
            <person name="Levesque R."/>
            <person name="Greer C."/>
            <person name="Whyte L.G."/>
        </authorList>
    </citation>
    <scope>NUCLEOTIDE SEQUENCE [LARGE SCALE GENOMIC DNA]</scope>
    <source>
        <strain evidence="3 4">S06.C</strain>
    </source>
</reference>
<dbReference type="PANTHER" id="PTHR46211:SF14">
    <property type="entry name" value="GLYCEROPHOSPHODIESTER PHOSPHODIESTERASE"/>
    <property type="match status" value="1"/>
</dbReference>
<feature type="domain" description="GP-PDE" evidence="2">
    <location>
        <begin position="23"/>
        <end position="309"/>
    </location>
</feature>